<feature type="compositionally biased region" description="Basic and acidic residues" evidence="4">
    <location>
        <begin position="301"/>
        <end position="313"/>
    </location>
</feature>
<evidence type="ECO:0000313" key="7">
    <source>
        <dbReference type="EMBL" id="KNC22553.1"/>
    </source>
</evidence>
<dbReference type="GO" id="GO:0000076">
    <property type="term" value="P:DNA replication checkpoint signaling"/>
    <property type="evidence" value="ECO:0007669"/>
    <property type="project" value="TreeGrafter"/>
</dbReference>
<feature type="compositionally biased region" description="Low complexity" evidence="4">
    <location>
        <begin position="406"/>
        <end position="417"/>
    </location>
</feature>
<dbReference type="InterPro" id="IPR006906">
    <property type="entry name" value="Timeless_N"/>
</dbReference>
<organism evidence="7 8">
    <name type="scientific">Lucilia cuprina</name>
    <name type="common">Green bottle fly</name>
    <name type="synonym">Australian sheep blowfly</name>
    <dbReference type="NCBI Taxonomy" id="7375"/>
    <lineage>
        <taxon>Eukaryota</taxon>
        <taxon>Metazoa</taxon>
        <taxon>Ecdysozoa</taxon>
        <taxon>Arthropoda</taxon>
        <taxon>Hexapoda</taxon>
        <taxon>Insecta</taxon>
        <taxon>Pterygota</taxon>
        <taxon>Neoptera</taxon>
        <taxon>Endopterygota</taxon>
        <taxon>Diptera</taxon>
        <taxon>Brachycera</taxon>
        <taxon>Muscomorpha</taxon>
        <taxon>Oestroidea</taxon>
        <taxon>Calliphoridae</taxon>
        <taxon>Luciliinae</taxon>
        <taxon>Lucilia</taxon>
    </lineage>
</organism>
<dbReference type="Proteomes" id="UP000037069">
    <property type="component" value="Unassembled WGS sequence"/>
</dbReference>
<feature type="region of interest" description="Disordered" evidence="4">
    <location>
        <begin position="259"/>
        <end position="352"/>
    </location>
</feature>
<comment type="subcellular location">
    <subcellularLocation>
        <location evidence="1">Nucleus</location>
    </subcellularLocation>
</comment>
<feature type="domain" description="Timeless N-terminal" evidence="5">
    <location>
        <begin position="24"/>
        <end position="289"/>
    </location>
</feature>
<name>A0A0L0BRE2_LUCCU</name>
<dbReference type="OMA" id="RMHLVIT"/>
<dbReference type="PANTHER" id="PTHR22940:SF5">
    <property type="entry name" value="PROTEIN TIMELESS"/>
    <property type="match status" value="1"/>
</dbReference>
<keyword evidence="8" id="KW-1185">Reference proteome</keyword>
<dbReference type="GO" id="GO:0006281">
    <property type="term" value="P:DNA repair"/>
    <property type="evidence" value="ECO:0007669"/>
    <property type="project" value="TreeGrafter"/>
</dbReference>
<feature type="region of interest" description="Disordered" evidence="4">
    <location>
        <begin position="461"/>
        <end position="533"/>
    </location>
</feature>
<feature type="compositionally biased region" description="Basic and acidic residues" evidence="4">
    <location>
        <begin position="1512"/>
        <end position="1521"/>
    </location>
</feature>
<dbReference type="GO" id="GO:0043111">
    <property type="term" value="P:replication fork arrest"/>
    <property type="evidence" value="ECO:0007669"/>
    <property type="project" value="TreeGrafter"/>
</dbReference>
<feature type="region of interest" description="Disordered" evidence="4">
    <location>
        <begin position="1507"/>
        <end position="1531"/>
    </location>
</feature>
<protein>
    <submittedName>
        <fullName evidence="7">Protein timeless</fullName>
    </submittedName>
</protein>
<dbReference type="InterPro" id="IPR007725">
    <property type="entry name" value="TIMELESS_C"/>
</dbReference>
<evidence type="ECO:0000256" key="4">
    <source>
        <dbReference type="SAM" id="MobiDB-lite"/>
    </source>
</evidence>
<feature type="compositionally biased region" description="Low complexity" evidence="4">
    <location>
        <begin position="518"/>
        <end position="527"/>
    </location>
</feature>
<dbReference type="GO" id="GO:0009649">
    <property type="term" value="P:entrainment of circadian clock"/>
    <property type="evidence" value="ECO:0007669"/>
    <property type="project" value="TreeGrafter"/>
</dbReference>
<evidence type="ECO:0000259" key="5">
    <source>
        <dbReference type="Pfam" id="PF04821"/>
    </source>
</evidence>
<evidence type="ECO:0000313" key="8">
    <source>
        <dbReference type="Proteomes" id="UP000037069"/>
    </source>
</evidence>
<dbReference type="Pfam" id="PF05029">
    <property type="entry name" value="TIMELESS_C"/>
    <property type="match status" value="1"/>
</dbReference>
<dbReference type="EMBL" id="JRES01001481">
    <property type="protein sequence ID" value="KNC22553.1"/>
    <property type="molecule type" value="Genomic_DNA"/>
</dbReference>
<evidence type="ECO:0000259" key="6">
    <source>
        <dbReference type="Pfam" id="PF05029"/>
    </source>
</evidence>
<dbReference type="InterPro" id="IPR044998">
    <property type="entry name" value="Timeless"/>
</dbReference>
<feature type="compositionally biased region" description="Polar residues" evidence="4">
    <location>
        <begin position="500"/>
        <end position="511"/>
    </location>
</feature>
<feature type="region of interest" description="Disordered" evidence="4">
    <location>
        <begin position="964"/>
        <end position="987"/>
    </location>
</feature>
<comment type="caution">
    <text evidence="7">The sequence shown here is derived from an EMBL/GenBank/DDBJ whole genome shotgun (WGS) entry which is preliminary data.</text>
</comment>
<dbReference type="Pfam" id="PF04821">
    <property type="entry name" value="TIMELESS"/>
    <property type="match status" value="1"/>
</dbReference>
<dbReference type="OrthoDB" id="6429365at2759"/>
<feature type="compositionally biased region" description="Low complexity" evidence="4">
    <location>
        <begin position="277"/>
        <end position="300"/>
    </location>
</feature>
<feature type="compositionally biased region" description="Low complexity" evidence="4">
    <location>
        <begin position="964"/>
        <end position="973"/>
    </location>
</feature>
<feature type="domain" description="Timeless C-terminal" evidence="6">
    <location>
        <begin position="995"/>
        <end position="1102"/>
    </location>
</feature>
<keyword evidence="3" id="KW-0539">Nucleus</keyword>
<feature type="compositionally biased region" description="Polar residues" evidence="4">
    <location>
        <begin position="1522"/>
        <end position="1531"/>
    </location>
</feature>
<reference evidence="7 8" key="1">
    <citation type="journal article" date="2015" name="Nat. Commun.">
        <title>Lucilia cuprina genome unlocks parasitic fly biology to underpin future interventions.</title>
        <authorList>
            <person name="Anstead C.A."/>
            <person name="Korhonen P.K."/>
            <person name="Young N.D."/>
            <person name="Hall R.S."/>
            <person name="Jex A.R."/>
            <person name="Murali S.C."/>
            <person name="Hughes D.S."/>
            <person name="Lee S.F."/>
            <person name="Perry T."/>
            <person name="Stroehlein A.J."/>
            <person name="Ansell B.R."/>
            <person name="Breugelmans B."/>
            <person name="Hofmann A."/>
            <person name="Qu J."/>
            <person name="Dugan S."/>
            <person name="Lee S.L."/>
            <person name="Chao H."/>
            <person name="Dinh H."/>
            <person name="Han Y."/>
            <person name="Doddapaneni H.V."/>
            <person name="Worley K.C."/>
            <person name="Muzny D.M."/>
            <person name="Ioannidis P."/>
            <person name="Waterhouse R.M."/>
            <person name="Zdobnov E.M."/>
            <person name="James P.J."/>
            <person name="Bagnall N.H."/>
            <person name="Kotze A.C."/>
            <person name="Gibbs R.A."/>
            <person name="Richards S."/>
            <person name="Batterham P."/>
            <person name="Gasser R.B."/>
        </authorList>
    </citation>
    <scope>NUCLEOTIDE SEQUENCE [LARGE SCALE GENOMIC DNA]</scope>
    <source>
        <strain evidence="7 8">LS</strain>
        <tissue evidence="7">Full body</tissue>
    </source>
</reference>
<dbReference type="GO" id="GO:0003677">
    <property type="term" value="F:DNA binding"/>
    <property type="evidence" value="ECO:0007669"/>
    <property type="project" value="TreeGrafter"/>
</dbReference>
<dbReference type="STRING" id="7375.A0A0L0BRE2"/>
<gene>
    <name evidence="7" type="ORF">FF38_09495</name>
</gene>
<accession>A0A0L0BRE2</accession>
<sequence>MDWLLATPQLHSAFSSLGSLEGDTYVVSANALATLEEINYKLSYEDQTLRTFRRAIGFGQNVRSDLIPLLENTKDEDILDSVIRILVNLTVPVECLFSVDVMYRTEVGRHTIFELNKLLHTSKEAFTDPKSTKSVVEYMKHILESDSKLTPKKCDQINNCLLLLRNILHIPESNATYLMPSTSHNQPGSTHPVSMQNTILWNLFIQSIDKLLLYLMTCPQRAFWGVTMVQLIALIYKDQHVSTLQKLLNLWFEASLSESSEDNESNTSPPKQGSCDSSPMLTSDPTSDSSDNGSTGSKNGNSEDRRQALREETEATLQEVSRKGQEYQDSMLRVPADKVDSSEGASDVGATDCEEGFTLKQNQQGNEVMETLEDEETAQTDETVSDAINNNFTTEIAKEITTNTNQKQQQQEQPAEQDSNTSNLADAANFMPPPALPLKSSTSASKTRVIDTELMTATPKVCQKSPHSGHVKLTMGNCGPQKRECPSSQSELSDCGYGTQVENQESISTSSNDDDGPQGKPQHQKPPCSSKARNKHRIVLTAIDKKELRRKKLVKRSKSSLINMKGLVQHTPTDEDISNLLKEFTVDFLLKGYGYLVEELHSQLLTNLKIPIDTSHFFWLVTYFLKFAAQLELDMEHINTILTFDVISYLTYEGVMLCEQLELNSRQEGSDLKPYLRRMHLLVTAIREFLQAIETYKKVTHLSDEDRERLRLLQLQISSTEDLRNLFVLLLRRFNPSLHTKQYLQDLVVTNHILLLILDSVTKSNSNIHIKMIDHISQFATLEIMHYYGMLLDDFNNNGEFVNDCIFTMMHHIGGDLGQIGTLFQPVILKTYSRIWEADYELCDDWSDLIEYVIHKFMNTPQKSPLTLPSTSLTELTKEHNMETTVCTWTQEEMDTLYWYYVQSKKHNDIVGKIVQLFSNNGNKQKSRISIIQQLLQQDIITLVEYDDLMKFEDAEYQRTLLTTPTSGTTESGIDINETPAKGSKPSDDIQILRDLIIKEKKQQHIVWLQKLLLECCYIKMILKNNPLREDHQHLSFVMEPVAYHCILKNKSIPVVQWNNEQATTMLYQPFVLLLHKLGFQLPADAGSVFARIPDFWTPEMMFNLAKKLGPLEKCELEMKIENMIKGVFIKFDIHQFDIANDTEEQLSSRTHYDVAHTTARNSLISMSSLEVDVNDSDELAPIPEVDDILEKTSQASEIFAMPNAKQCNSIIRYTPEPTTIPTIPNWLQLVMRSKCNSSNATTTTNAAAAAASLANLATNACNESDIWMSSGKTSTLPVNSDATTAATTATTTTSTKATCSNLVEPKVTTNTTPTLGTMAAATSAILHPTTAPATLLQCPSINQIIGLQHEMTSIEGVKLQTTKQKLTISASLNTLTTTALTVATKTITTTALAIPLTTTLLAPSITAATADIATAAAAVVTPSSLVTIATMPTINNAATSETPSALAVSFKDYQQQQHQQQQLQQHHQQLYNNNIINHQSLQKLQLLQQQQEQQQQATQITYINHSDDDDSAMKSLERNDSSASSGFYTRSGSGNLEQELCAMVASAYEQEIANSDSASVASDLTRMYVSDEEHEYRVAHYH</sequence>
<dbReference type="GO" id="GO:0031298">
    <property type="term" value="C:replication fork protection complex"/>
    <property type="evidence" value="ECO:0007669"/>
    <property type="project" value="TreeGrafter"/>
</dbReference>
<dbReference type="PANTHER" id="PTHR22940">
    <property type="entry name" value="TIMEOUT/TIMELESS-2"/>
    <property type="match status" value="1"/>
</dbReference>
<feature type="region of interest" description="Disordered" evidence="4">
    <location>
        <begin position="402"/>
        <end position="444"/>
    </location>
</feature>
<dbReference type="GO" id="GO:0048511">
    <property type="term" value="P:rhythmic process"/>
    <property type="evidence" value="ECO:0007669"/>
    <property type="project" value="UniProtKB-KW"/>
</dbReference>
<comment type="similarity">
    <text evidence="2">Belongs to the timeless family.</text>
</comment>
<proteinExistence type="inferred from homology"/>
<evidence type="ECO:0000256" key="3">
    <source>
        <dbReference type="ARBA" id="ARBA00023242"/>
    </source>
</evidence>
<evidence type="ECO:0000256" key="1">
    <source>
        <dbReference type="ARBA" id="ARBA00004123"/>
    </source>
</evidence>
<evidence type="ECO:0000256" key="2">
    <source>
        <dbReference type="ARBA" id="ARBA00008174"/>
    </source>
</evidence>